<reference evidence="8" key="1">
    <citation type="journal article" date="2021" name="Nat. Commun.">
        <title>Genetic determinants of endophytism in the Arabidopsis root mycobiome.</title>
        <authorList>
            <person name="Mesny F."/>
            <person name="Miyauchi S."/>
            <person name="Thiergart T."/>
            <person name="Pickel B."/>
            <person name="Atanasova L."/>
            <person name="Karlsson M."/>
            <person name="Huettel B."/>
            <person name="Barry K.W."/>
            <person name="Haridas S."/>
            <person name="Chen C."/>
            <person name="Bauer D."/>
            <person name="Andreopoulos W."/>
            <person name="Pangilinan J."/>
            <person name="LaButti K."/>
            <person name="Riley R."/>
            <person name="Lipzen A."/>
            <person name="Clum A."/>
            <person name="Drula E."/>
            <person name="Henrissat B."/>
            <person name="Kohler A."/>
            <person name="Grigoriev I.V."/>
            <person name="Martin F.M."/>
            <person name="Hacquard S."/>
        </authorList>
    </citation>
    <scope>NUCLEOTIDE SEQUENCE</scope>
    <source>
        <strain evidence="8">MPI-CAGE-CH-0230</strain>
    </source>
</reference>
<dbReference type="InterPro" id="IPR051346">
    <property type="entry name" value="OTU_Deubiquitinase"/>
</dbReference>
<keyword evidence="4" id="KW-0833">Ubl conjugation pathway</keyword>
<protein>
    <recommendedName>
        <fullName evidence="2">ubiquitinyl hydrolase 1</fullName>
        <ecNumber evidence="2">3.4.19.12</ecNumber>
    </recommendedName>
</protein>
<dbReference type="PANTHER" id="PTHR13367:SF34">
    <property type="match status" value="1"/>
</dbReference>
<accession>A0A9P8XSE3</accession>
<keyword evidence="9" id="KW-1185">Reference proteome</keyword>
<evidence type="ECO:0000256" key="6">
    <source>
        <dbReference type="ARBA" id="ARBA00022807"/>
    </source>
</evidence>
<dbReference type="Proteomes" id="UP000756346">
    <property type="component" value="Unassembled WGS sequence"/>
</dbReference>
<dbReference type="EC" id="3.4.19.12" evidence="2"/>
<keyword evidence="6" id="KW-0788">Thiol protease</keyword>
<keyword evidence="5" id="KW-0378">Hydrolase</keyword>
<evidence type="ECO:0000259" key="7">
    <source>
        <dbReference type="Pfam" id="PF12340"/>
    </source>
</evidence>
<evidence type="ECO:0000256" key="3">
    <source>
        <dbReference type="ARBA" id="ARBA00022670"/>
    </source>
</evidence>
<dbReference type="Pfam" id="PF12340">
    <property type="entry name" value="DUF3638"/>
    <property type="match status" value="1"/>
</dbReference>
<proteinExistence type="predicted"/>
<sequence length="174" mass="19643">MQLNMGGGKSSVIMSMLIASLADGDKLMRVIVAKPQSEQMVHILVSKLGDLVDRQVFHLPSSRSIKVGQSEVSALQKLRNRCSDEGGVLLVQPEHILSFQLMGIEHKISQKSRTADQLLQQYEFIHRHSRDVVDESDENFSPKFELVNSLGLQQLVDHSPKRWTCIQEVPQKEQ</sequence>
<organism evidence="8 9">
    <name type="scientific">Microdochium trichocladiopsis</name>
    <dbReference type="NCBI Taxonomy" id="1682393"/>
    <lineage>
        <taxon>Eukaryota</taxon>
        <taxon>Fungi</taxon>
        <taxon>Dikarya</taxon>
        <taxon>Ascomycota</taxon>
        <taxon>Pezizomycotina</taxon>
        <taxon>Sordariomycetes</taxon>
        <taxon>Xylariomycetidae</taxon>
        <taxon>Xylariales</taxon>
        <taxon>Microdochiaceae</taxon>
        <taxon>Microdochium</taxon>
    </lineage>
</organism>
<dbReference type="OrthoDB" id="4776863at2759"/>
<name>A0A9P8XSE3_9PEZI</name>
<evidence type="ECO:0000313" key="8">
    <source>
        <dbReference type="EMBL" id="KAH7016003.1"/>
    </source>
</evidence>
<dbReference type="RefSeq" id="XP_046005627.1">
    <property type="nucleotide sequence ID" value="XM_046150810.1"/>
</dbReference>
<dbReference type="InterPro" id="IPR022099">
    <property type="entry name" value="DUF3638"/>
</dbReference>
<evidence type="ECO:0000256" key="1">
    <source>
        <dbReference type="ARBA" id="ARBA00000707"/>
    </source>
</evidence>
<keyword evidence="3" id="KW-0645">Protease</keyword>
<dbReference type="AlphaFoldDB" id="A0A9P8XSE3"/>
<evidence type="ECO:0000313" key="9">
    <source>
        <dbReference type="Proteomes" id="UP000756346"/>
    </source>
</evidence>
<evidence type="ECO:0000256" key="4">
    <source>
        <dbReference type="ARBA" id="ARBA00022786"/>
    </source>
</evidence>
<comment type="caution">
    <text evidence="8">The sequence shown here is derived from an EMBL/GenBank/DDBJ whole genome shotgun (WGS) entry which is preliminary data.</text>
</comment>
<dbReference type="PANTHER" id="PTHR13367">
    <property type="entry name" value="UBIQUITIN THIOESTERASE"/>
    <property type="match status" value="1"/>
</dbReference>
<evidence type="ECO:0000256" key="5">
    <source>
        <dbReference type="ARBA" id="ARBA00022801"/>
    </source>
</evidence>
<comment type="catalytic activity">
    <reaction evidence="1">
        <text>Thiol-dependent hydrolysis of ester, thioester, amide, peptide and isopeptide bonds formed by the C-terminal Gly of ubiquitin (a 76-residue protein attached to proteins as an intracellular targeting signal).</text>
        <dbReference type="EC" id="3.4.19.12"/>
    </reaction>
</comment>
<dbReference type="GeneID" id="70180356"/>
<dbReference type="EMBL" id="JAGTJQ010000012">
    <property type="protein sequence ID" value="KAH7016003.1"/>
    <property type="molecule type" value="Genomic_DNA"/>
</dbReference>
<dbReference type="GO" id="GO:0006508">
    <property type="term" value="P:proteolysis"/>
    <property type="evidence" value="ECO:0007669"/>
    <property type="project" value="UniProtKB-KW"/>
</dbReference>
<dbReference type="GO" id="GO:0004843">
    <property type="term" value="F:cysteine-type deubiquitinase activity"/>
    <property type="evidence" value="ECO:0007669"/>
    <property type="project" value="UniProtKB-EC"/>
</dbReference>
<gene>
    <name evidence="8" type="ORF">B0I36DRAFT_254278</name>
</gene>
<evidence type="ECO:0000256" key="2">
    <source>
        <dbReference type="ARBA" id="ARBA00012759"/>
    </source>
</evidence>
<feature type="domain" description="DUF3638" evidence="7">
    <location>
        <begin position="1"/>
        <end position="169"/>
    </location>
</feature>